<evidence type="ECO:0000313" key="2">
    <source>
        <dbReference type="EMBL" id="KAK2654121.1"/>
    </source>
</evidence>
<evidence type="ECO:0000313" key="3">
    <source>
        <dbReference type="Proteomes" id="UP001280121"/>
    </source>
</evidence>
<dbReference type="EMBL" id="JANJYI010000004">
    <property type="protein sequence ID" value="KAK2654121.1"/>
    <property type="molecule type" value="Genomic_DNA"/>
</dbReference>
<feature type="domain" description="RNase H type-1" evidence="1">
    <location>
        <begin position="2"/>
        <end position="63"/>
    </location>
</feature>
<evidence type="ECO:0000259" key="1">
    <source>
        <dbReference type="Pfam" id="PF13456"/>
    </source>
</evidence>
<accession>A0AAD9X738</accession>
<dbReference type="Pfam" id="PF13456">
    <property type="entry name" value="RVT_3"/>
    <property type="match status" value="1"/>
</dbReference>
<name>A0AAD9X738_9ROSI</name>
<dbReference type="Proteomes" id="UP001280121">
    <property type="component" value="Unassembled WGS sequence"/>
</dbReference>
<keyword evidence="3" id="KW-1185">Reference proteome</keyword>
<protein>
    <recommendedName>
        <fullName evidence="1">RNase H type-1 domain-containing protein</fullName>
    </recommendedName>
</protein>
<dbReference type="GO" id="GO:0004523">
    <property type="term" value="F:RNA-DNA hybrid ribonuclease activity"/>
    <property type="evidence" value="ECO:0007669"/>
    <property type="project" value="InterPro"/>
</dbReference>
<organism evidence="2 3">
    <name type="scientific">Dipteronia dyeriana</name>
    <dbReference type="NCBI Taxonomy" id="168575"/>
    <lineage>
        <taxon>Eukaryota</taxon>
        <taxon>Viridiplantae</taxon>
        <taxon>Streptophyta</taxon>
        <taxon>Embryophyta</taxon>
        <taxon>Tracheophyta</taxon>
        <taxon>Spermatophyta</taxon>
        <taxon>Magnoliopsida</taxon>
        <taxon>eudicotyledons</taxon>
        <taxon>Gunneridae</taxon>
        <taxon>Pentapetalae</taxon>
        <taxon>rosids</taxon>
        <taxon>malvids</taxon>
        <taxon>Sapindales</taxon>
        <taxon>Sapindaceae</taxon>
        <taxon>Hippocastanoideae</taxon>
        <taxon>Acereae</taxon>
        <taxon>Dipteronia</taxon>
    </lineage>
</organism>
<reference evidence="2" key="1">
    <citation type="journal article" date="2023" name="Plant J.">
        <title>Genome sequences and population genomics provide insights into the demographic history, inbreeding, and mutation load of two 'living fossil' tree species of Dipteronia.</title>
        <authorList>
            <person name="Feng Y."/>
            <person name="Comes H.P."/>
            <person name="Chen J."/>
            <person name="Zhu S."/>
            <person name="Lu R."/>
            <person name="Zhang X."/>
            <person name="Li P."/>
            <person name="Qiu J."/>
            <person name="Olsen K.M."/>
            <person name="Qiu Y."/>
        </authorList>
    </citation>
    <scope>NUCLEOTIDE SEQUENCE</scope>
    <source>
        <strain evidence="2">KIB01</strain>
    </source>
</reference>
<comment type="caution">
    <text evidence="2">The sequence shown here is derived from an EMBL/GenBank/DDBJ whole genome shotgun (WGS) entry which is preliminary data.</text>
</comment>
<gene>
    <name evidence="2" type="ORF">Ddye_013977</name>
</gene>
<sequence length="90" mass="9814">MNSDAVIDVVKRKAGIGLIVRDCSGDVLASYVLSAMVGFSPAVAEAMAIRRGISFACEVSFPHYLHSSQPVCFKTSFSDKIQIKLWDFTI</sequence>
<proteinExistence type="predicted"/>
<dbReference type="AlphaFoldDB" id="A0AAD9X738"/>
<dbReference type="InterPro" id="IPR002156">
    <property type="entry name" value="RNaseH_domain"/>
</dbReference>
<dbReference type="GO" id="GO:0003676">
    <property type="term" value="F:nucleic acid binding"/>
    <property type="evidence" value="ECO:0007669"/>
    <property type="project" value="InterPro"/>
</dbReference>